<evidence type="ECO:0000313" key="2">
    <source>
        <dbReference type="Proteomes" id="UP000271974"/>
    </source>
</evidence>
<accession>A0A3S0ZEX3</accession>
<dbReference type="AlphaFoldDB" id="A0A3S0ZEX3"/>
<gene>
    <name evidence="1" type="ORF">EGW08_014895</name>
</gene>
<evidence type="ECO:0000313" key="1">
    <source>
        <dbReference type="EMBL" id="RUS77341.1"/>
    </source>
</evidence>
<reference evidence="1 2" key="1">
    <citation type="submission" date="2019-01" db="EMBL/GenBank/DDBJ databases">
        <title>A draft genome assembly of the solar-powered sea slug Elysia chlorotica.</title>
        <authorList>
            <person name="Cai H."/>
            <person name="Li Q."/>
            <person name="Fang X."/>
            <person name="Li J."/>
            <person name="Curtis N.E."/>
            <person name="Altenburger A."/>
            <person name="Shibata T."/>
            <person name="Feng M."/>
            <person name="Maeda T."/>
            <person name="Schwartz J.A."/>
            <person name="Shigenobu S."/>
            <person name="Lundholm N."/>
            <person name="Nishiyama T."/>
            <person name="Yang H."/>
            <person name="Hasebe M."/>
            <person name="Li S."/>
            <person name="Pierce S.K."/>
            <person name="Wang J."/>
        </authorList>
    </citation>
    <scope>NUCLEOTIDE SEQUENCE [LARGE SCALE GENOMIC DNA]</scope>
    <source>
        <strain evidence="1">EC2010</strain>
        <tissue evidence="1">Whole organism of an adult</tissue>
    </source>
</reference>
<name>A0A3S0ZEX3_ELYCH</name>
<organism evidence="1 2">
    <name type="scientific">Elysia chlorotica</name>
    <name type="common">Eastern emerald elysia</name>
    <name type="synonym">Sea slug</name>
    <dbReference type="NCBI Taxonomy" id="188477"/>
    <lineage>
        <taxon>Eukaryota</taxon>
        <taxon>Metazoa</taxon>
        <taxon>Spiralia</taxon>
        <taxon>Lophotrochozoa</taxon>
        <taxon>Mollusca</taxon>
        <taxon>Gastropoda</taxon>
        <taxon>Heterobranchia</taxon>
        <taxon>Euthyneura</taxon>
        <taxon>Panpulmonata</taxon>
        <taxon>Sacoglossa</taxon>
        <taxon>Placobranchoidea</taxon>
        <taxon>Plakobranchidae</taxon>
        <taxon>Elysia</taxon>
    </lineage>
</organism>
<comment type="caution">
    <text evidence="1">The sequence shown here is derived from an EMBL/GenBank/DDBJ whole genome shotgun (WGS) entry which is preliminary data.</text>
</comment>
<keyword evidence="2" id="KW-1185">Reference proteome</keyword>
<dbReference type="Proteomes" id="UP000271974">
    <property type="component" value="Unassembled WGS sequence"/>
</dbReference>
<sequence>MGRNGSLLIQPQGTKQIVLKPPASFAIQRQSNYKSSTKHKLTKYLSCHTTLLIINRGYKSINTVLSFWDLHCMSYRIRNVQKNQTTTIYKKHLRSNIIGNKFPNFNSSSSLTIFHPTSFQH</sequence>
<dbReference type="EMBL" id="RQTK01000588">
    <property type="protein sequence ID" value="RUS77341.1"/>
    <property type="molecule type" value="Genomic_DNA"/>
</dbReference>
<protein>
    <submittedName>
        <fullName evidence="1">Uncharacterized protein</fullName>
    </submittedName>
</protein>
<proteinExistence type="predicted"/>